<evidence type="ECO:0008006" key="6">
    <source>
        <dbReference type="Google" id="ProtNLM"/>
    </source>
</evidence>
<dbReference type="EMBL" id="FLUO01000001">
    <property type="protein sequence ID" value="SBW09525.1"/>
    <property type="molecule type" value="Genomic_DNA"/>
</dbReference>
<dbReference type="PANTHER" id="PTHR37418:SF2">
    <property type="entry name" value="3-KETO-5-AMINOHEXANOATE CLEAVAGE ENZYME"/>
    <property type="match status" value="1"/>
</dbReference>
<evidence type="ECO:0000256" key="4">
    <source>
        <dbReference type="ARBA" id="ARBA00022833"/>
    </source>
</evidence>
<gene>
    <name evidence="5" type="ORF">KL86APRO_12614</name>
</gene>
<evidence type="ECO:0000256" key="2">
    <source>
        <dbReference type="ARBA" id="ARBA00022679"/>
    </source>
</evidence>
<proteinExistence type="predicted"/>
<comment type="cofactor">
    <cofactor evidence="1">
        <name>Zn(2+)</name>
        <dbReference type="ChEBI" id="CHEBI:29105"/>
    </cofactor>
</comment>
<dbReference type="PANTHER" id="PTHR37418">
    <property type="entry name" value="3-KETO-5-AMINOHEXANOATE CLEAVAGE ENZYME-RELATED"/>
    <property type="match status" value="1"/>
</dbReference>
<keyword evidence="4" id="KW-0862">Zinc</keyword>
<dbReference type="GO" id="GO:0046872">
    <property type="term" value="F:metal ion binding"/>
    <property type="evidence" value="ECO:0007669"/>
    <property type="project" value="UniProtKB-KW"/>
</dbReference>
<organism evidence="5">
    <name type="scientific">uncultured Alphaproteobacteria bacterium</name>
    <dbReference type="NCBI Taxonomy" id="91750"/>
    <lineage>
        <taxon>Bacteria</taxon>
        <taxon>Pseudomonadati</taxon>
        <taxon>Pseudomonadota</taxon>
        <taxon>Alphaproteobacteria</taxon>
        <taxon>environmental samples</taxon>
    </lineage>
</organism>
<dbReference type="AlphaFoldDB" id="A0A212KDE0"/>
<keyword evidence="3" id="KW-0479">Metal-binding</keyword>
<accession>A0A212KDE0</accession>
<dbReference type="InterPro" id="IPR008567">
    <property type="entry name" value="BKACE"/>
</dbReference>
<evidence type="ECO:0000313" key="5">
    <source>
        <dbReference type="EMBL" id="SBW09525.1"/>
    </source>
</evidence>
<evidence type="ECO:0000256" key="3">
    <source>
        <dbReference type="ARBA" id="ARBA00022723"/>
    </source>
</evidence>
<dbReference type="GO" id="GO:0043720">
    <property type="term" value="F:3-keto-5-aminohexanoate cleavage activity"/>
    <property type="evidence" value="ECO:0007669"/>
    <property type="project" value="InterPro"/>
</dbReference>
<keyword evidence="2" id="KW-0808">Transferase</keyword>
<name>A0A212KDE0_9PROT</name>
<dbReference type="Pfam" id="PF05853">
    <property type="entry name" value="BKACE"/>
    <property type="match status" value="1"/>
</dbReference>
<dbReference type="InterPro" id="IPR013785">
    <property type="entry name" value="Aldolase_TIM"/>
</dbReference>
<dbReference type="Gene3D" id="3.20.20.70">
    <property type="entry name" value="Aldolase class I"/>
    <property type="match status" value="1"/>
</dbReference>
<sequence length="278" mass="28983">MTEQAPVALAVAPNGGRRVKADHPAIPLTPSELAETAAACLDAGAAMIHVHVRDREGGHLLDADAYAAALAAIRGAVGTRLVAQITSEALGRYAPAEQIAVVRAVRPEAVSLALRELCPDAAAESRFAEFLLWLKAEGVAPQMIVYSAAEFARLAALIRRGLVPWADPPVLFVLGRYTAGQTSAPADLLPFLAPGMPRPAHWMTCAFGRFEAACAAASALLGGHVRIGFENNLHLPDGTIAPDNAASVAAVADALARLGLRRADADALRAAWRADFAA</sequence>
<protein>
    <recommendedName>
        <fullName evidence="6">3-keto-5-aminohexanoate cleavage enzyme</fullName>
    </recommendedName>
</protein>
<evidence type="ECO:0000256" key="1">
    <source>
        <dbReference type="ARBA" id="ARBA00001947"/>
    </source>
</evidence>
<reference evidence="5" key="1">
    <citation type="submission" date="2016-04" db="EMBL/GenBank/DDBJ databases">
        <authorList>
            <person name="Evans L.H."/>
            <person name="Alamgir A."/>
            <person name="Owens N."/>
            <person name="Weber N.D."/>
            <person name="Virtaneva K."/>
            <person name="Barbian K."/>
            <person name="Babar A."/>
            <person name="Rosenke K."/>
        </authorList>
    </citation>
    <scope>NUCLEOTIDE SEQUENCE</scope>
    <source>
        <strain evidence="5">86</strain>
    </source>
</reference>